<dbReference type="EMBL" id="LGST01000002">
    <property type="protein sequence ID" value="KNE02666.1"/>
    <property type="molecule type" value="Genomic_DNA"/>
</dbReference>
<evidence type="ECO:0000313" key="2">
    <source>
        <dbReference type="Proteomes" id="UP000037122"/>
    </source>
</evidence>
<proteinExistence type="predicted"/>
<dbReference type="VEuPathDB" id="FungiDB:QG37_00038"/>
<sequence length="58" mass="6807">MVLMKFTEGAELWGRYTEETRAWGQERSVCDKMNVFASAEYSSDLILKPSQDYHENRT</sequence>
<gene>
    <name evidence="1" type="ORF">QG37_00038</name>
</gene>
<reference evidence="2" key="1">
    <citation type="journal article" date="2015" name="BMC Genomics">
        <title>Draft genome of a commonly misdiagnosed multidrug resistant pathogen Candida auris.</title>
        <authorList>
            <person name="Chatterjee S."/>
            <person name="Alampalli S.V."/>
            <person name="Nageshan R.K."/>
            <person name="Chettiar S.T."/>
            <person name="Joshi S."/>
            <person name="Tatu U.S."/>
        </authorList>
    </citation>
    <scope>NUCLEOTIDE SEQUENCE [LARGE SCALE GENOMIC DNA]</scope>
    <source>
        <strain evidence="2">6684</strain>
    </source>
</reference>
<dbReference type="AlphaFoldDB" id="A0A0L0P9F9"/>
<protein>
    <submittedName>
        <fullName evidence="1">Uncharacterized protein</fullName>
    </submittedName>
</protein>
<comment type="caution">
    <text evidence="1">The sequence shown here is derived from an EMBL/GenBank/DDBJ whole genome shotgun (WGS) entry which is preliminary data.</text>
</comment>
<name>A0A0L0P9F9_CANAR</name>
<dbReference type="Proteomes" id="UP000037122">
    <property type="component" value="Unassembled WGS sequence"/>
</dbReference>
<accession>A0A0L0P9F9</accession>
<evidence type="ECO:0000313" key="1">
    <source>
        <dbReference type="EMBL" id="KNE02666.1"/>
    </source>
</evidence>
<organism evidence="1 2">
    <name type="scientific">Candidozyma auris</name>
    <name type="common">Yeast</name>
    <name type="synonym">Candida auris</name>
    <dbReference type="NCBI Taxonomy" id="498019"/>
    <lineage>
        <taxon>Eukaryota</taxon>
        <taxon>Fungi</taxon>
        <taxon>Dikarya</taxon>
        <taxon>Ascomycota</taxon>
        <taxon>Saccharomycotina</taxon>
        <taxon>Pichiomycetes</taxon>
        <taxon>Metschnikowiaceae</taxon>
        <taxon>Candidozyma</taxon>
    </lineage>
</organism>